<sequence>MVDALRSTAHQKLTANAAPTFDSTLIPTLDAFFGLDTCAPGQLGRMLENAWAEDPALTLRIIWNARSIHDGKGDKEVFYRAFGWLFENHPRTALVNLHCLVDPMCPRPSPKGGARGGAKKRYSTSHGYWKDLLNILALATVDELYPTGHLNPRSNFLHNYCDGKSRPAFKNNQEQEDWSRAQRVQRFADAHDRLTRKLLDKRYLALYVAVARLFAVRLTKDFAILEKIAALPADTGEKERMKLMGALSLAPKWAPTPGSSHDRVTNISSAICLLLHNAQVSSSIGHKIELSPTQTLPAPEMHLLRWFYQRHVLTPGRRYTCVPEPLMSANRWSEITYSRVPSVCMHTNKGKFFTHDAERFLSYLTDVESGEKQISGATLLPHLLVMQAVEFAPAQRETPTWDGFEKREVDLIGDAMRERKRKLGETQARVVDAQWATLLARLREAGELDNCIAVCDVSGSMGSIWKPTLPGKSPFEVDPIWPALSLSLVLARLAKPPFADSFITFSSQPRVVVLDPESKKVSLGATIQAMMHSDWGFNTDLNAVFLKLILPLAIKNKVPQDEMIKRVFVFSDMQFDDASTKPDPANWKTNHDVVERAYQEAGYDVPEIVYWNLSRESITTPVTGEREGVALLSGYSPSLLKVFMDVEEEEDFEVLDNSGEKVKQKFTPEEIMRKVLGRRSYSGLVVVD</sequence>
<keyword evidence="4" id="KW-1185">Reference proteome</keyword>
<dbReference type="OrthoDB" id="1149618at2759"/>
<evidence type="ECO:0000259" key="2">
    <source>
        <dbReference type="Pfam" id="PF25043"/>
    </source>
</evidence>
<dbReference type="Pfam" id="PF25043">
    <property type="entry name" value="DUF7788"/>
    <property type="match status" value="1"/>
</dbReference>
<accession>A0A0C9U0S9</accession>
<name>A0A0C9U0S9_PAXIN</name>
<reference evidence="4" key="2">
    <citation type="submission" date="2015-01" db="EMBL/GenBank/DDBJ databases">
        <title>Evolutionary Origins and Diversification of the Mycorrhizal Mutualists.</title>
        <authorList>
            <consortium name="DOE Joint Genome Institute"/>
            <consortium name="Mycorrhizal Genomics Consortium"/>
            <person name="Kohler A."/>
            <person name="Kuo A."/>
            <person name="Nagy L.G."/>
            <person name="Floudas D."/>
            <person name="Copeland A."/>
            <person name="Barry K.W."/>
            <person name="Cichocki N."/>
            <person name="Veneault-Fourrey C."/>
            <person name="LaButti K."/>
            <person name="Lindquist E.A."/>
            <person name="Lipzen A."/>
            <person name="Lundell T."/>
            <person name="Morin E."/>
            <person name="Murat C."/>
            <person name="Riley R."/>
            <person name="Ohm R."/>
            <person name="Sun H."/>
            <person name="Tunlid A."/>
            <person name="Henrissat B."/>
            <person name="Grigoriev I.V."/>
            <person name="Hibbett D.S."/>
            <person name="Martin F."/>
        </authorList>
    </citation>
    <scope>NUCLEOTIDE SEQUENCE [LARGE SCALE GENOMIC DNA]</scope>
    <source>
        <strain evidence="4">ATCC 200175</strain>
    </source>
</reference>
<dbReference type="InterPro" id="IPR056690">
    <property type="entry name" value="DUF7788"/>
</dbReference>
<evidence type="ECO:0000313" key="3">
    <source>
        <dbReference type="EMBL" id="KIJ13342.1"/>
    </source>
</evidence>
<reference evidence="3 4" key="1">
    <citation type="submission" date="2014-06" db="EMBL/GenBank/DDBJ databases">
        <authorList>
            <consortium name="DOE Joint Genome Institute"/>
            <person name="Kuo A."/>
            <person name="Kohler A."/>
            <person name="Nagy L.G."/>
            <person name="Floudas D."/>
            <person name="Copeland A."/>
            <person name="Barry K.W."/>
            <person name="Cichocki N."/>
            <person name="Veneault-Fourrey C."/>
            <person name="LaButti K."/>
            <person name="Lindquist E.A."/>
            <person name="Lipzen A."/>
            <person name="Lundell T."/>
            <person name="Morin E."/>
            <person name="Murat C."/>
            <person name="Sun H."/>
            <person name="Tunlid A."/>
            <person name="Henrissat B."/>
            <person name="Grigoriev I.V."/>
            <person name="Hibbett D.S."/>
            <person name="Martin F."/>
            <person name="Nordberg H.P."/>
            <person name="Cantor M.N."/>
            <person name="Hua S.X."/>
        </authorList>
    </citation>
    <scope>NUCLEOTIDE SEQUENCE [LARGE SCALE GENOMIC DNA]</scope>
    <source>
        <strain evidence="3 4">ATCC 200175</strain>
    </source>
</reference>
<protein>
    <submittedName>
        <fullName evidence="3">Uncharacterized protein</fullName>
    </submittedName>
</protein>
<dbReference type="InterPro" id="IPR058580">
    <property type="entry name" value="DUF2828"/>
</dbReference>
<dbReference type="Pfam" id="PF11443">
    <property type="entry name" value="DUF2828"/>
    <property type="match status" value="1"/>
</dbReference>
<dbReference type="PANTHER" id="PTHR31373">
    <property type="entry name" value="OS06G0652100 PROTEIN"/>
    <property type="match status" value="1"/>
</dbReference>
<dbReference type="InterPro" id="IPR011205">
    <property type="entry name" value="UCP015417_vWA"/>
</dbReference>
<dbReference type="AlphaFoldDB" id="A0A0C9U0S9"/>
<dbReference type="PANTHER" id="PTHR31373:SF27">
    <property type="entry name" value="TROVE DOMAIN-CONTAINING PROTEIN"/>
    <property type="match status" value="1"/>
</dbReference>
<gene>
    <name evidence="3" type="ORF">PAXINDRAFT_81425</name>
</gene>
<dbReference type="PIRSF" id="PIRSF015417">
    <property type="entry name" value="T31B5_30_vWA"/>
    <property type="match status" value="1"/>
</dbReference>
<dbReference type="HOGENOM" id="CLU_011744_0_0_1"/>
<evidence type="ECO:0000259" key="1">
    <source>
        <dbReference type="Pfam" id="PF11443"/>
    </source>
</evidence>
<organism evidence="3 4">
    <name type="scientific">Paxillus involutus ATCC 200175</name>
    <dbReference type="NCBI Taxonomy" id="664439"/>
    <lineage>
        <taxon>Eukaryota</taxon>
        <taxon>Fungi</taxon>
        <taxon>Dikarya</taxon>
        <taxon>Basidiomycota</taxon>
        <taxon>Agaricomycotina</taxon>
        <taxon>Agaricomycetes</taxon>
        <taxon>Agaricomycetidae</taxon>
        <taxon>Boletales</taxon>
        <taxon>Paxilineae</taxon>
        <taxon>Paxillaceae</taxon>
        <taxon>Paxillus</taxon>
    </lineage>
</organism>
<feature type="domain" description="DUF7788" evidence="2">
    <location>
        <begin position="450"/>
        <end position="675"/>
    </location>
</feature>
<dbReference type="InterPro" id="IPR036465">
    <property type="entry name" value="vWFA_dom_sf"/>
</dbReference>
<dbReference type="Gene3D" id="3.40.50.410">
    <property type="entry name" value="von Willebrand factor, type A domain"/>
    <property type="match status" value="1"/>
</dbReference>
<feature type="domain" description="DUF2828" evidence="1">
    <location>
        <begin position="14"/>
        <end position="448"/>
    </location>
</feature>
<evidence type="ECO:0000313" key="4">
    <source>
        <dbReference type="Proteomes" id="UP000053647"/>
    </source>
</evidence>
<dbReference type="Proteomes" id="UP000053647">
    <property type="component" value="Unassembled WGS sequence"/>
</dbReference>
<dbReference type="EMBL" id="KN819353">
    <property type="protein sequence ID" value="KIJ13342.1"/>
    <property type="molecule type" value="Genomic_DNA"/>
</dbReference>
<proteinExistence type="predicted"/>